<proteinExistence type="predicted"/>
<dbReference type="PATRIC" id="fig|52133.18.peg.535"/>
<dbReference type="EMBL" id="JRUE01000060">
    <property type="protein sequence ID" value="KXZ73644.1"/>
    <property type="molecule type" value="Genomic_DNA"/>
</dbReference>
<dbReference type="Proteomes" id="UP000075680">
    <property type="component" value="Unassembled WGS sequence"/>
</dbReference>
<protein>
    <submittedName>
        <fullName evidence="2">L-ascorbate-6-phosphate lactonase UlaG</fullName>
    </submittedName>
</protein>
<dbReference type="SUPFAM" id="SSF56281">
    <property type="entry name" value="Metallo-hydrolase/oxidoreductase"/>
    <property type="match status" value="1"/>
</dbReference>
<sequence length="373" mass="42642">MMKKRYKVALLFLVLGIGVLVTACATFNSPQFGKLPEQAHLKRIQRSPNYINDEFAYPEPTPMLREGESTLKIFWNNFWAEKQQTKPHQAIPSVKTDLHALNTDQDVVIWLGHSAYYIQLAGKRILIDPVLSDHAAPFSFLIKAFDGTTIYQAKDIPEIDYLLISHDHYDHLDYATVTQLKDKIKHVIVPLGVGSHFEHWGYPLEKIHENDWFDTLTLDPNLKIHTLPARHYSGRLFTRNKALWASYALETPKQKIYFGGDSGYGSHFKTIGEKFGGFDVVMLDSGQYDPRWSLIHMTPEEAVQAATDLKAKALLPMHIGRFTLSPHAWNDPFKRVSAASKTAPFQLLTPIIGQPVLLDQPFQQYSSWWEEIK</sequence>
<evidence type="ECO:0000259" key="1">
    <source>
        <dbReference type="Pfam" id="PF12706"/>
    </source>
</evidence>
<dbReference type="InterPro" id="IPR001279">
    <property type="entry name" value="Metallo-B-lactamas"/>
</dbReference>
<name>A0A150I1S9_9GAMM</name>
<dbReference type="PANTHER" id="PTHR15032">
    <property type="entry name" value="N-ACYL-PHOSPHATIDYLETHANOLAMINE-HYDROLYZING PHOSPHOLIPASE D"/>
    <property type="match status" value="1"/>
</dbReference>
<organism evidence="2 3">
    <name type="scientific">Acinetobacter venetianus</name>
    <dbReference type="NCBI Taxonomy" id="52133"/>
    <lineage>
        <taxon>Bacteria</taxon>
        <taxon>Pseudomonadati</taxon>
        <taxon>Pseudomonadota</taxon>
        <taxon>Gammaproteobacteria</taxon>
        <taxon>Moraxellales</taxon>
        <taxon>Moraxellaceae</taxon>
        <taxon>Acinetobacter</taxon>
    </lineage>
</organism>
<dbReference type="RefSeq" id="WP_061518079.1">
    <property type="nucleotide sequence ID" value="NZ_JRUE01000060.1"/>
</dbReference>
<dbReference type="Gene3D" id="3.60.15.10">
    <property type="entry name" value="Ribonuclease Z/Hydroxyacylglutathione hydrolase-like"/>
    <property type="match status" value="1"/>
</dbReference>
<dbReference type="PANTHER" id="PTHR15032:SF4">
    <property type="entry name" value="N-ACYL-PHOSPHATIDYLETHANOLAMINE-HYDROLYZING PHOSPHOLIPASE D"/>
    <property type="match status" value="1"/>
</dbReference>
<gene>
    <name evidence="2" type="primary">ulaG_1</name>
    <name evidence="2" type="ORF">AVENLUH5627_00511</name>
</gene>
<dbReference type="AlphaFoldDB" id="A0A150I1S9"/>
<dbReference type="PROSITE" id="PS51257">
    <property type="entry name" value="PROKAR_LIPOPROTEIN"/>
    <property type="match status" value="1"/>
</dbReference>
<comment type="caution">
    <text evidence="2">The sequence shown here is derived from an EMBL/GenBank/DDBJ whole genome shotgun (WGS) entry which is preliminary data.</text>
</comment>
<reference evidence="2 3" key="1">
    <citation type="journal article" date="2016" name="Sci. Rep.">
        <title>Genomic and phenotypic characterization of the species Acinetobacter venetianus.</title>
        <authorList>
            <person name="Fondi M."/>
            <person name="Maida I."/>
            <person name="Perrin E."/>
            <person name="Orlandini V."/>
            <person name="La Torre L."/>
            <person name="Bosi E."/>
            <person name="Negroni A."/>
            <person name="Zanaroli G."/>
            <person name="Fava F."/>
            <person name="Decorosi F."/>
            <person name="Giovannetti L."/>
            <person name="Viti C."/>
            <person name="Vaneechoutte M."/>
            <person name="Dijkshoorn L."/>
            <person name="Fani R."/>
        </authorList>
    </citation>
    <scope>NUCLEOTIDE SEQUENCE [LARGE SCALE GENOMIC DNA]</scope>
    <source>
        <strain evidence="2 3">LUH5627</strain>
    </source>
</reference>
<dbReference type="GO" id="GO:0005737">
    <property type="term" value="C:cytoplasm"/>
    <property type="evidence" value="ECO:0007669"/>
    <property type="project" value="TreeGrafter"/>
</dbReference>
<accession>A0A150I1S9</accession>
<evidence type="ECO:0000313" key="2">
    <source>
        <dbReference type="EMBL" id="KXZ73644.1"/>
    </source>
</evidence>
<dbReference type="Pfam" id="PF12706">
    <property type="entry name" value="Lactamase_B_2"/>
    <property type="match status" value="1"/>
</dbReference>
<evidence type="ECO:0000313" key="3">
    <source>
        <dbReference type="Proteomes" id="UP000075680"/>
    </source>
</evidence>
<dbReference type="InterPro" id="IPR036866">
    <property type="entry name" value="RibonucZ/Hydroxyglut_hydro"/>
</dbReference>
<feature type="domain" description="Metallo-beta-lactamase" evidence="1">
    <location>
        <begin position="124"/>
        <end position="319"/>
    </location>
</feature>